<feature type="domain" description="Aminoglycoside phosphotransferase" evidence="1">
    <location>
        <begin position="130"/>
        <end position="336"/>
    </location>
</feature>
<evidence type="ECO:0000313" key="2">
    <source>
        <dbReference type="EMBL" id="MST79637.1"/>
    </source>
</evidence>
<reference evidence="2 3" key="1">
    <citation type="submission" date="2019-08" db="EMBL/GenBank/DDBJ databases">
        <title>In-depth cultivation of the pig gut microbiome towards novel bacterial diversity and tailored functional studies.</title>
        <authorList>
            <person name="Wylensek D."/>
            <person name="Hitch T.C.A."/>
            <person name="Clavel T."/>
        </authorList>
    </citation>
    <scope>NUCLEOTIDE SEQUENCE [LARGE SCALE GENOMIC DNA]</scope>
    <source>
        <strain evidence="2 3">WCA-470BD-2E</strain>
    </source>
</reference>
<dbReference type="EMBL" id="VUMW01000007">
    <property type="protein sequence ID" value="MST79637.1"/>
    <property type="molecule type" value="Genomic_DNA"/>
</dbReference>
<dbReference type="InterPro" id="IPR011009">
    <property type="entry name" value="Kinase-like_dom_sf"/>
</dbReference>
<dbReference type="GO" id="GO:0016740">
    <property type="term" value="F:transferase activity"/>
    <property type="evidence" value="ECO:0007669"/>
    <property type="project" value="UniProtKB-KW"/>
</dbReference>
<evidence type="ECO:0000259" key="1">
    <source>
        <dbReference type="Pfam" id="PF01636"/>
    </source>
</evidence>
<accession>A0A844FMQ6</accession>
<dbReference type="InterPro" id="IPR002575">
    <property type="entry name" value="Aminoglycoside_PTrfase"/>
</dbReference>
<sequence length="400" mass="46178">MLAPTCWTKNALGKASTCPLPVPFSASQSSRNLSCRNITETTRNCLRPRTASPTTTIRFILNSLLTISKILRSIKRCHFILSISHAKLLGQDISRVFLEKEGDHMSYLSQRAVMTIAIFFQADPDELNFVPLNKGMTNHSFRLDYDGKSYHFRQPRPNHQIIDRVQEAAVYQAIQPYNFCDSPLYLDPETGFKLSPFLPKARPCDPRKKQDLISWTKQIKRLHQARIEVPHNFDLFAQINHYEKLRGTRPSLFPDYQETKAKVFSLKPYLDTVPKELCLTHLDPVADNCLFYQEGGQSKLQLTDWEYAGMQDPHVDLAMFAIYAGYEKAELDHLLDLYFGQKCPEDIKTKIYCYMAICGLLWSTWCEAFQPDRAFSTYGRRQYRYAKEYAAIALKRRGVA</sequence>
<evidence type="ECO:0000313" key="3">
    <source>
        <dbReference type="Proteomes" id="UP000452141"/>
    </source>
</evidence>
<proteinExistence type="predicted"/>
<comment type="caution">
    <text evidence="2">The sequence shown here is derived from an EMBL/GenBank/DDBJ whole genome shotgun (WGS) entry which is preliminary data.</text>
</comment>
<keyword evidence="2" id="KW-0808">Transferase</keyword>
<name>A0A844FMQ6_9LACO</name>
<dbReference type="Proteomes" id="UP000452141">
    <property type="component" value="Unassembled WGS sequence"/>
</dbReference>
<dbReference type="Pfam" id="PF01636">
    <property type="entry name" value="APH"/>
    <property type="match status" value="1"/>
</dbReference>
<gene>
    <name evidence="2" type="ORF">FYJ61_03890</name>
</gene>
<dbReference type="Gene3D" id="3.90.1200.10">
    <property type="match status" value="1"/>
</dbReference>
<dbReference type="SUPFAM" id="SSF56112">
    <property type="entry name" value="Protein kinase-like (PK-like)"/>
    <property type="match status" value="1"/>
</dbReference>
<dbReference type="Gene3D" id="3.30.200.20">
    <property type="entry name" value="Phosphorylase Kinase, domain 1"/>
    <property type="match status" value="1"/>
</dbReference>
<protein>
    <submittedName>
        <fullName evidence="2">Phosphotransferase family protein</fullName>
    </submittedName>
</protein>
<organism evidence="2 3">
    <name type="scientific">Lactobacillus equicursoris</name>
    <dbReference type="NCBI Taxonomy" id="420645"/>
    <lineage>
        <taxon>Bacteria</taxon>
        <taxon>Bacillati</taxon>
        <taxon>Bacillota</taxon>
        <taxon>Bacilli</taxon>
        <taxon>Lactobacillales</taxon>
        <taxon>Lactobacillaceae</taxon>
        <taxon>Lactobacillus</taxon>
    </lineage>
</organism>
<dbReference type="AlphaFoldDB" id="A0A844FMQ6"/>
<dbReference type="CDD" id="cd05151">
    <property type="entry name" value="ChoK-like"/>
    <property type="match status" value="1"/>
</dbReference>